<dbReference type="RefSeq" id="WP_146397503.1">
    <property type="nucleotide sequence ID" value="NZ_SJPQ01000001.1"/>
</dbReference>
<gene>
    <name evidence="1" type="ORF">Mal64_09290</name>
</gene>
<dbReference type="Proteomes" id="UP000315440">
    <property type="component" value="Unassembled WGS sequence"/>
</dbReference>
<organism evidence="1 2">
    <name type="scientific">Pseudobythopirellula maris</name>
    <dbReference type="NCBI Taxonomy" id="2527991"/>
    <lineage>
        <taxon>Bacteria</taxon>
        <taxon>Pseudomonadati</taxon>
        <taxon>Planctomycetota</taxon>
        <taxon>Planctomycetia</taxon>
        <taxon>Pirellulales</taxon>
        <taxon>Lacipirellulaceae</taxon>
        <taxon>Pseudobythopirellula</taxon>
    </lineage>
</organism>
<dbReference type="OrthoDB" id="271653at2"/>
<dbReference type="AlphaFoldDB" id="A0A5C5ZTZ1"/>
<dbReference type="EMBL" id="SJPQ01000001">
    <property type="protein sequence ID" value="TWT90537.1"/>
    <property type="molecule type" value="Genomic_DNA"/>
</dbReference>
<name>A0A5C5ZTZ1_9BACT</name>
<dbReference type="InterPro" id="IPR011990">
    <property type="entry name" value="TPR-like_helical_dom_sf"/>
</dbReference>
<evidence type="ECO:0000313" key="2">
    <source>
        <dbReference type="Proteomes" id="UP000315440"/>
    </source>
</evidence>
<reference evidence="1 2" key="1">
    <citation type="submission" date="2019-02" db="EMBL/GenBank/DDBJ databases">
        <title>Deep-cultivation of Planctomycetes and their phenomic and genomic characterization uncovers novel biology.</title>
        <authorList>
            <person name="Wiegand S."/>
            <person name="Jogler M."/>
            <person name="Boedeker C."/>
            <person name="Pinto D."/>
            <person name="Vollmers J."/>
            <person name="Rivas-Marin E."/>
            <person name="Kohn T."/>
            <person name="Peeters S.H."/>
            <person name="Heuer A."/>
            <person name="Rast P."/>
            <person name="Oberbeckmann S."/>
            <person name="Bunk B."/>
            <person name="Jeske O."/>
            <person name="Meyerdierks A."/>
            <person name="Storesund J.E."/>
            <person name="Kallscheuer N."/>
            <person name="Luecker S."/>
            <person name="Lage O.M."/>
            <person name="Pohl T."/>
            <person name="Merkel B.J."/>
            <person name="Hornburger P."/>
            <person name="Mueller R.-W."/>
            <person name="Bruemmer F."/>
            <person name="Labrenz M."/>
            <person name="Spormann A.M."/>
            <person name="Op Den Camp H."/>
            <person name="Overmann J."/>
            <person name="Amann R."/>
            <person name="Jetten M.S.M."/>
            <person name="Mascher T."/>
            <person name="Medema M.H."/>
            <person name="Devos D.P."/>
            <person name="Kaster A.-K."/>
            <person name="Ovreas L."/>
            <person name="Rohde M."/>
            <person name="Galperin M.Y."/>
            <person name="Jogler C."/>
        </authorList>
    </citation>
    <scope>NUCLEOTIDE SEQUENCE [LARGE SCALE GENOMIC DNA]</scope>
    <source>
        <strain evidence="1 2">Mal64</strain>
    </source>
</reference>
<protein>
    <submittedName>
        <fullName evidence="1">Tetratricopeptide repeat protein</fullName>
    </submittedName>
</protein>
<dbReference type="Gene3D" id="1.25.40.10">
    <property type="entry name" value="Tetratricopeptide repeat domain"/>
    <property type="match status" value="1"/>
</dbReference>
<evidence type="ECO:0000313" key="1">
    <source>
        <dbReference type="EMBL" id="TWT90537.1"/>
    </source>
</evidence>
<proteinExistence type="predicted"/>
<keyword evidence="2" id="KW-1185">Reference proteome</keyword>
<accession>A0A5C5ZTZ1</accession>
<dbReference type="Pfam" id="PF13432">
    <property type="entry name" value="TPR_16"/>
    <property type="match status" value="1"/>
</dbReference>
<sequence length="258" mass="28439">MNPTTQDVETRAQSLLKRGYYSQARELLRTPLRLEPNRGSLRLLRAMSHHAEGNWREALEDAETAMLLMPLPAAGTLVLGDAYAHSGRTELAMVAYEHLLAGGPHPADFYAGLYAGFRQCGRVDRAMETCRVACEADPDNHEARYGMAHCMSELGYAASFIAGVLKTVVEAAPDREIYRLSLALQLVRAASPSEAYEQLQQLPAESLGQIGCRCSARTLLELCAWAHDTQRTRILGDVLRCLPTANRLSNDKNEGENP</sequence>
<comment type="caution">
    <text evidence="1">The sequence shown here is derived from an EMBL/GenBank/DDBJ whole genome shotgun (WGS) entry which is preliminary data.</text>
</comment>
<dbReference type="SUPFAM" id="SSF48452">
    <property type="entry name" value="TPR-like"/>
    <property type="match status" value="1"/>
</dbReference>